<evidence type="ECO:0000256" key="8">
    <source>
        <dbReference type="ARBA" id="ARBA00022989"/>
    </source>
</evidence>
<evidence type="ECO:0000313" key="11">
    <source>
        <dbReference type="EMBL" id="KAG2456654.1"/>
    </source>
</evidence>
<sequence length="110" mass="13002">MVLLPEEAKVLPPPGILNRNSFWVGTMSWLAALLHNALNHRPPLKAGVHRQVLFVSIGWFLGYHLTKWENYTHAKLDRDMSEYMRLRPELFQQKEKKTFAEVLEKFYPIR</sequence>
<dbReference type="InterPro" id="IPR009423">
    <property type="entry name" value="NDUC2"/>
</dbReference>
<organism evidence="11 12">
    <name type="scientific">Polypterus senegalus</name>
    <name type="common">Senegal bichir</name>
    <dbReference type="NCBI Taxonomy" id="55291"/>
    <lineage>
        <taxon>Eukaryota</taxon>
        <taxon>Metazoa</taxon>
        <taxon>Chordata</taxon>
        <taxon>Craniata</taxon>
        <taxon>Vertebrata</taxon>
        <taxon>Euteleostomi</taxon>
        <taxon>Actinopterygii</taxon>
        <taxon>Polypteriformes</taxon>
        <taxon>Polypteridae</taxon>
        <taxon>Polypterus</taxon>
    </lineage>
</organism>
<gene>
    <name evidence="11" type="primary">Ndufc2</name>
    <name evidence="11" type="ORF">GTO96_0013128</name>
</gene>
<keyword evidence="5" id="KW-0812">Transmembrane</keyword>
<keyword evidence="8" id="KW-1133">Transmembrane helix</keyword>
<keyword evidence="4" id="KW-0679">Respiratory chain</keyword>
<dbReference type="OrthoDB" id="6329847at2759"/>
<name>A0A8X7WW11_POLSE</name>
<dbReference type="AlphaFoldDB" id="A0A8X7WW11"/>
<evidence type="ECO:0000256" key="4">
    <source>
        <dbReference type="ARBA" id="ARBA00022660"/>
    </source>
</evidence>
<comment type="similarity">
    <text evidence="2">Belongs to the complex I NDUFC2 subunit family.</text>
</comment>
<keyword evidence="9" id="KW-0496">Mitochondrion</keyword>
<proteinExistence type="inferred from homology"/>
<keyword evidence="12" id="KW-1185">Reference proteome</keyword>
<keyword evidence="10" id="KW-0472">Membrane</keyword>
<dbReference type="GO" id="GO:0005743">
    <property type="term" value="C:mitochondrial inner membrane"/>
    <property type="evidence" value="ECO:0007669"/>
    <property type="project" value="UniProtKB-SubCell"/>
</dbReference>
<reference evidence="11 12" key="1">
    <citation type="journal article" date="2021" name="Cell">
        <title>Tracing the genetic footprints of vertebrate landing in non-teleost ray-finned fishes.</title>
        <authorList>
            <person name="Bi X."/>
            <person name="Wang K."/>
            <person name="Yang L."/>
            <person name="Pan H."/>
            <person name="Jiang H."/>
            <person name="Wei Q."/>
            <person name="Fang M."/>
            <person name="Yu H."/>
            <person name="Zhu C."/>
            <person name="Cai Y."/>
            <person name="He Y."/>
            <person name="Gan X."/>
            <person name="Zeng H."/>
            <person name="Yu D."/>
            <person name="Zhu Y."/>
            <person name="Jiang H."/>
            <person name="Qiu Q."/>
            <person name="Yang H."/>
            <person name="Zhang Y.E."/>
            <person name="Wang W."/>
            <person name="Zhu M."/>
            <person name="He S."/>
            <person name="Zhang G."/>
        </authorList>
    </citation>
    <scope>NUCLEOTIDE SEQUENCE [LARGE SCALE GENOMIC DNA]</scope>
    <source>
        <strain evidence="11">Bchr_013</strain>
    </source>
</reference>
<dbReference type="PANTHER" id="PTHR13099">
    <property type="entry name" value="NADH-UBIQUINONE OXIDOREDUCTASE SUBUNIT B14.5B"/>
    <property type="match status" value="1"/>
</dbReference>
<dbReference type="GO" id="GO:0006120">
    <property type="term" value="P:mitochondrial electron transport, NADH to ubiquinone"/>
    <property type="evidence" value="ECO:0007669"/>
    <property type="project" value="InterPro"/>
</dbReference>
<keyword evidence="7" id="KW-0249">Electron transport</keyword>
<dbReference type="GeneID" id="120523218"/>
<keyword evidence="3" id="KW-0813">Transport</keyword>
<protein>
    <submittedName>
        <fullName evidence="11">NDUC2 dehydrogenase</fullName>
    </submittedName>
</protein>
<comment type="caution">
    <text evidence="11">The sequence shown here is derived from an EMBL/GenBank/DDBJ whole genome shotgun (WGS) entry which is preliminary data.</text>
</comment>
<dbReference type="PIRSF" id="PIRSF017834">
    <property type="entry name" value="NADH-UbQ_OxRdtase_b14.5b"/>
    <property type="match status" value="1"/>
</dbReference>
<feature type="non-terminal residue" evidence="11">
    <location>
        <position position="110"/>
    </location>
</feature>
<accession>A0A8X7WW11</accession>
<evidence type="ECO:0000256" key="6">
    <source>
        <dbReference type="ARBA" id="ARBA00022792"/>
    </source>
</evidence>
<evidence type="ECO:0000256" key="2">
    <source>
        <dbReference type="ARBA" id="ARBA00008674"/>
    </source>
</evidence>
<evidence type="ECO:0000256" key="9">
    <source>
        <dbReference type="ARBA" id="ARBA00023128"/>
    </source>
</evidence>
<evidence type="ECO:0000256" key="10">
    <source>
        <dbReference type="ARBA" id="ARBA00023136"/>
    </source>
</evidence>
<dbReference type="PANTHER" id="PTHR13099:SF0">
    <property type="entry name" value="NADH DEHYDROGENASE [UBIQUINONE] 1 SUBUNIT C2-RELATED"/>
    <property type="match status" value="1"/>
</dbReference>
<comment type="subcellular location">
    <subcellularLocation>
        <location evidence="1">Mitochondrion inner membrane</location>
        <topology evidence="1">Single-pass membrane protein</topology>
        <orientation evidence="1">Matrix side</orientation>
    </subcellularLocation>
</comment>
<evidence type="ECO:0000256" key="7">
    <source>
        <dbReference type="ARBA" id="ARBA00022982"/>
    </source>
</evidence>
<dbReference type="EMBL" id="JAATIS010008602">
    <property type="protein sequence ID" value="KAG2456654.1"/>
    <property type="molecule type" value="Genomic_DNA"/>
</dbReference>
<dbReference type="RefSeq" id="XP_039600225.1">
    <property type="nucleotide sequence ID" value="XM_039744291.1"/>
</dbReference>
<evidence type="ECO:0000256" key="5">
    <source>
        <dbReference type="ARBA" id="ARBA00022692"/>
    </source>
</evidence>
<evidence type="ECO:0000256" key="3">
    <source>
        <dbReference type="ARBA" id="ARBA00022448"/>
    </source>
</evidence>
<dbReference type="Proteomes" id="UP000886611">
    <property type="component" value="Unassembled WGS sequence"/>
</dbReference>
<evidence type="ECO:0000256" key="1">
    <source>
        <dbReference type="ARBA" id="ARBA00004298"/>
    </source>
</evidence>
<evidence type="ECO:0000313" key="12">
    <source>
        <dbReference type="Proteomes" id="UP000886611"/>
    </source>
</evidence>
<keyword evidence="6" id="KW-0999">Mitochondrion inner membrane</keyword>
<dbReference type="Pfam" id="PF06374">
    <property type="entry name" value="NDUF_C2"/>
    <property type="match status" value="1"/>
</dbReference>
<feature type="non-terminal residue" evidence="11">
    <location>
        <position position="1"/>
    </location>
</feature>